<dbReference type="InterPro" id="IPR012677">
    <property type="entry name" value="Nucleotide-bd_a/b_plait_sf"/>
</dbReference>
<dbReference type="SUPFAM" id="SSF54928">
    <property type="entry name" value="RNA-binding domain, RBD"/>
    <property type="match status" value="1"/>
</dbReference>
<keyword evidence="6" id="KW-1185">Reference proteome</keyword>
<protein>
    <submittedName>
        <fullName evidence="7">RRM domain-containing protein</fullName>
    </submittedName>
</protein>
<dbReference type="FunFam" id="3.30.70.330:FF:000383">
    <property type="entry name" value="Sex lethal, isoform D"/>
    <property type="match status" value="1"/>
</dbReference>
<feature type="domain" description="RRM" evidence="4">
    <location>
        <begin position="52"/>
        <end position="130"/>
    </location>
</feature>
<dbReference type="GO" id="GO:0010629">
    <property type="term" value="P:negative regulation of gene expression"/>
    <property type="evidence" value="ECO:0007669"/>
    <property type="project" value="UniProtKB-ARBA"/>
</dbReference>
<dbReference type="AlphaFoldDB" id="A0A0R3TF69"/>
<dbReference type="EMBL" id="UZAE01005253">
    <property type="protein sequence ID" value="VDO01566.1"/>
    <property type="molecule type" value="Genomic_DNA"/>
</dbReference>
<dbReference type="PANTHER" id="PTHR48025">
    <property type="entry name" value="OS02G0815200 PROTEIN"/>
    <property type="match status" value="1"/>
</dbReference>
<dbReference type="PANTHER" id="PTHR48025:SF1">
    <property type="entry name" value="RRM DOMAIN-CONTAINING PROTEIN"/>
    <property type="match status" value="1"/>
</dbReference>
<evidence type="ECO:0000256" key="3">
    <source>
        <dbReference type="PROSITE-ProRule" id="PRU00176"/>
    </source>
</evidence>
<evidence type="ECO:0000313" key="5">
    <source>
        <dbReference type="EMBL" id="VDO01566.1"/>
    </source>
</evidence>
<reference evidence="5 6" key="2">
    <citation type="submission" date="2018-11" db="EMBL/GenBank/DDBJ databases">
        <authorList>
            <consortium name="Pathogen Informatics"/>
        </authorList>
    </citation>
    <scope>NUCLEOTIDE SEQUENCE [LARGE SCALE GENOMIC DNA]</scope>
</reference>
<dbReference type="OrthoDB" id="6281511at2759"/>
<dbReference type="InterPro" id="IPR002343">
    <property type="entry name" value="Hud_Sxl_RNA"/>
</dbReference>
<organism evidence="7">
    <name type="scientific">Rodentolepis nana</name>
    <name type="common">Dwarf tapeworm</name>
    <name type="synonym">Hymenolepis nana</name>
    <dbReference type="NCBI Taxonomy" id="102285"/>
    <lineage>
        <taxon>Eukaryota</taxon>
        <taxon>Metazoa</taxon>
        <taxon>Spiralia</taxon>
        <taxon>Lophotrochozoa</taxon>
        <taxon>Platyhelminthes</taxon>
        <taxon>Cestoda</taxon>
        <taxon>Eucestoda</taxon>
        <taxon>Cyclophyllidea</taxon>
        <taxon>Hymenolepididae</taxon>
        <taxon>Rodentolepis</taxon>
    </lineage>
</organism>
<name>A0A0R3TF69_RODNA</name>
<dbReference type="GO" id="GO:0003729">
    <property type="term" value="F:mRNA binding"/>
    <property type="evidence" value="ECO:0007669"/>
    <property type="project" value="UniProtKB-ARBA"/>
</dbReference>
<evidence type="ECO:0000256" key="2">
    <source>
        <dbReference type="ARBA" id="ARBA00022884"/>
    </source>
</evidence>
<evidence type="ECO:0000256" key="1">
    <source>
        <dbReference type="ARBA" id="ARBA00022737"/>
    </source>
</evidence>
<dbReference type="InterPro" id="IPR000504">
    <property type="entry name" value="RRM_dom"/>
</dbReference>
<dbReference type="PRINTS" id="PR00961">
    <property type="entry name" value="HUDSXLRNA"/>
</dbReference>
<evidence type="ECO:0000313" key="6">
    <source>
        <dbReference type="Proteomes" id="UP000278807"/>
    </source>
</evidence>
<dbReference type="Gene3D" id="3.30.70.330">
    <property type="match status" value="1"/>
</dbReference>
<accession>A0A0R3TF69</accession>
<dbReference type="GO" id="GO:0009967">
    <property type="term" value="P:positive regulation of signal transduction"/>
    <property type="evidence" value="ECO:0007669"/>
    <property type="project" value="UniProtKB-ARBA"/>
</dbReference>
<dbReference type="GO" id="GO:1990904">
    <property type="term" value="C:ribonucleoprotein complex"/>
    <property type="evidence" value="ECO:0007669"/>
    <property type="project" value="InterPro"/>
</dbReference>
<dbReference type="InterPro" id="IPR050502">
    <property type="entry name" value="Euk_RNA-bind_prot"/>
</dbReference>
<dbReference type="GO" id="GO:0005634">
    <property type="term" value="C:nucleus"/>
    <property type="evidence" value="ECO:0007669"/>
    <property type="project" value="TreeGrafter"/>
</dbReference>
<dbReference type="PROSITE" id="PS50102">
    <property type="entry name" value="RRM"/>
    <property type="match status" value="1"/>
</dbReference>
<dbReference type="STRING" id="102285.A0A0R3TF69"/>
<evidence type="ECO:0000259" key="4">
    <source>
        <dbReference type="PROSITE" id="PS50102"/>
    </source>
</evidence>
<keyword evidence="1" id="KW-0677">Repeat</keyword>
<keyword evidence="2 3" id="KW-0694">RNA-binding</keyword>
<dbReference type="Proteomes" id="UP000278807">
    <property type="component" value="Unassembled WGS sequence"/>
</dbReference>
<gene>
    <name evidence="5" type="ORF">HNAJ_LOCUS5706</name>
</gene>
<dbReference type="GO" id="GO:0005737">
    <property type="term" value="C:cytoplasm"/>
    <property type="evidence" value="ECO:0007669"/>
    <property type="project" value="UniProtKB-ARBA"/>
</dbReference>
<dbReference type="Pfam" id="PF00076">
    <property type="entry name" value="RRM_1"/>
    <property type="match status" value="1"/>
</dbReference>
<dbReference type="CDD" id="cd12375">
    <property type="entry name" value="RRM1_Hu_like"/>
    <property type="match status" value="1"/>
</dbReference>
<proteinExistence type="predicted"/>
<dbReference type="InterPro" id="IPR035979">
    <property type="entry name" value="RBD_domain_sf"/>
</dbReference>
<sequence length="361" mass="40269">MWAGNSNSSGGLFHTSSDNNSQYVTFNGNSGLHLNSSQSVPSLVNNEDRSRTNLIINYLPQRFDQHDLHSLFEQIGSIRQCKLIRDRVTGASLCYGFVDYIEPENAQKAINTFHGYEIEGKRLRVAYACSGGRRSAANNRNNNKSPSENIIGWEFYIFGVPLATSDHDIMKNCREYGNVLQFKEISVQDISQILHPRSCCGIEITPETYERLRSAAFQNHCRNIMIIYEEKRSCETLMQKLSGATNRDNTRVVCFLGNPVTREMGVMLINQSQGISCIPALRTNNVLSNTLTDGLATLNLNGSVASELKVPLRVQLPEIVERPNAIPSQTSSFGSRLHSGGFMDFDFRSTVHTVGCGIPIY</sequence>
<dbReference type="WBParaSite" id="HNAJ_0000570901-mRNA-1">
    <property type="protein sequence ID" value="HNAJ_0000570901-mRNA-1"/>
    <property type="gene ID" value="HNAJ_0000570901"/>
</dbReference>
<evidence type="ECO:0000313" key="7">
    <source>
        <dbReference type="WBParaSite" id="HNAJ_0000570901-mRNA-1"/>
    </source>
</evidence>
<dbReference type="SMART" id="SM00360">
    <property type="entry name" value="RRM"/>
    <property type="match status" value="1"/>
</dbReference>
<reference evidence="7" key="1">
    <citation type="submission" date="2017-02" db="UniProtKB">
        <authorList>
            <consortium name="WormBaseParasite"/>
        </authorList>
    </citation>
    <scope>IDENTIFICATION</scope>
</reference>